<keyword evidence="6 13" id="KW-0808">Transferase</keyword>
<dbReference type="InterPro" id="IPR003141">
    <property type="entry name" value="Pol/His_phosphatase_N"/>
</dbReference>
<evidence type="ECO:0000256" key="1">
    <source>
        <dbReference type="ARBA" id="ARBA00004496"/>
    </source>
</evidence>
<dbReference type="SMART" id="SM00481">
    <property type="entry name" value="POLIIIAc"/>
    <property type="match status" value="1"/>
</dbReference>
<comment type="function">
    <text evidence="13">DNA polymerase involved in damage-induced mutagenesis and translesion synthesis (TLS). It is not the major replicative DNA polymerase.</text>
</comment>
<evidence type="ECO:0000256" key="4">
    <source>
        <dbReference type="ARBA" id="ARBA00017273"/>
    </source>
</evidence>
<protein>
    <recommendedName>
        <fullName evidence="4 13">Error-prone DNA polymerase</fullName>
        <ecNumber evidence="3 13">2.7.7.7</ecNumber>
    </recommendedName>
</protein>
<dbReference type="InterPro" id="IPR004805">
    <property type="entry name" value="DnaE2/DnaE/PolC"/>
</dbReference>
<dbReference type="EMBL" id="AP022610">
    <property type="protein sequence ID" value="BBZ26991.1"/>
    <property type="molecule type" value="Genomic_DNA"/>
</dbReference>
<dbReference type="InterPro" id="IPR004013">
    <property type="entry name" value="PHP_dom"/>
</dbReference>
<dbReference type="GO" id="GO:0003887">
    <property type="term" value="F:DNA-directed DNA polymerase activity"/>
    <property type="evidence" value="ECO:0007669"/>
    <property type="project" value="UniProtKB-UniRule"/>
</dbReference>
<dbReference type="GO" id="GO:0008408">
    <property type="term" value="F:3'-5' exonuclease activity"/>
    <property type="evidence" value="ECO:0007669"/>
    <property type="project" value="InterPro"/>
</dbReference>
<evidence type="ECO:0000256" key="2">
    <source>
        <dbReference type="ARBA" id="ARBA00007391"/>
    </source>
</evidence>
<dbReference type="Gene3D" id="3.20.20.140">
    <property type="entry name" value="Metal-dependent hydrolases"/>
    <property type="match status" value="1"/>
</dbReference>
<dbReference type="Pfam" id="PF14579">
    <property type="entry name" value="HHH_6"/>
    <property type="match status" value="1"/>
</dbReference>
<name>A0A7I7XDX8_9MYCO</name>
<dbReference type="InterPro" id="IPR004365">
    <property type="entry name" value="NA-bd_OB_tRNA"/>
</dbReference>
<accession>A0A7I7XDX8</accession>
<gene>
    <name evidence="13 16" type="primary">dnaE2</name>
    <name evidence="16" type="ORF">MMAD_12860</name>
</gene>
<dbReference type="InterPro" id="IPR023073">
    <property type="entry name" value="DnaE2"/>
</dbReference>
<dbReference type="Pfam" id="PF02811">
    <property type="entry name" value="PHP"/>
    <property type="match status" value="1"/>
</dbReference>
<evidence type="ECO:0000256" key="7">
    <source>
        <dbReference type="ARBA" id="ARBA00022695"/>
    </source>
</evidence>
<dbReference type="GO" id="GO:0003676">
    <property type="term" value="F:nucleic acid binding"/>
    <property type="evidence" value="ECO:0007669"/>
    <property type="project" value="InterPro"/>
</dbReference>
<dbReference type="Pfam" id="PF07733">
    <property type="entry name" value="DNA_pol3_alpha"/>
    <property type="match status" value="1"/>
</dbReference>
<organism evidence="16 17">
    <name type="scientific">Mycolicibacterium madagascariense</name>
    <dbReference type="NCBI Taxonomy" id="212765"/>
    <lineage>
        <taxon>Bacteria</taxon>
        <taxon>Bacillati</taxon>
        <taxon>Actinomycetota</taxon>
        <taxon>Actinomycetes</taxon>
        <taxon>Mycobacteriales</taxon>
        <taxon>Mycobacteriaceae</taxon>
        <taxon>Mycolicibacterium</taxon>
    </lineage>
</organism>
<keyword evidence="9 13" id="KW-0227">DNA damage</keyword>
<dbReference type="AlphaFoldDB" id="A0A7I7XDX8"/>
<comment type="similarity">
    <text evidence="2 13">Belongs to the DNA polymerase type-C family. DnaE2 subfamily.</text>
</comment>
<sequence>MGWNDGPSTWGEMERVLTSKPRRAGSRLPEPTGDGGDSPAWSRKRGSYEAPDRPAGTVSSVPYAELHAHSAYSFLDGASTPEELVEEAARLNLRAIALTDHDGLYGVVRFAEAARELDVQTVFGAELSLGNVARTEMPDPPGPHLLVLARGPEGYRRLSRELAKAHLAGGEKGKPRYDYDALTEAAGGHWHVLTGCRKGHVRQALSTGGPEAAEAALADLVDRFGRTRVSVELTHHGHPRDDEVNAVLAALAPRFGIGVVATTAAHFAEPSRGRLAMAMGAIRARNSLDDAAGWLAPLGGSHLRSGEEMARSFTRHPEAVTAAAELGEQCAFGLALIAPKLPPFDVPPGHTEDSWLRHLTMVGARNRYGPPERAPLAYAQIEHELRVISQLSFPGYFLVVHDITQFCRDNGILAQGRGSAANSAVCYALGVTHVDPVANELLFERFLSPARDGPPDIDIDIESDLREDAIQYVYERYGRDYAAQVANVITYRGRSAVRDMARALGFSQGQQDAWSKQVNRWNGLADSPDVEEIPEQVIDLALEIKDLPRHMGIHSGGMVICDRPIADVCPVEWARMANRSVLQWDKDDCAAIGLVKFDMLGLGMLSALHYAIDLAAEHKGIEVDLAKLDLSEAAVYEMLQRADSVGVFQVESRAQMATLPRLKPRVFYDLVVEVALIRPGPIQGGSVHPYIKRRNGEEEVTYDHPSMEQALRKTLGVPLFQEQLMQLAVDCAGFSGAEADQLRRAMGSKRSAQKMQRLRGRFYDGMRERHGITGDVADRIYEKLEAFANFGFPESHSLSFASLVFYSSWFKLHHPAVFCAALLRAQPMGFYSPQSLVADARRHGVLVHGPEVNASLTHATLENDGLEVRLGLGAVRHIGDELADRIVEDRRANGPFTSLVDLAGRVQLSVPQTEALATAGALSCFGIERREALWAAGAAASERPDRLPGVGSSSHVPSLPGMTELELTAADVWATGVSPNSHPVQFLRENLDAMGVVPANQLLSVPDGSRVLVAGAVTHRQRPATAQGVTFMNLEDETGMVNVMCSRGVWGRHRKLAQTASALVIRGIVQNATGAVTIAADRMSPIDLRVKTTSRDFQ</sequence>
<dbReference type="GO" id="GO:0006260">
    <property type="term" value="P:DNA replication"/>
    <property type="evidence" value="ECO:0007669"/>
    <property type="project" value="UniProtKB-KW"/>
</dbReference>
<dbReference type="KEGG" id="mmag:MMAD_12860"/>
<dbReference type="InterPro" id="IPR016195">
    <property type="entry name" value="Pol/histidinol_Pase-like"/>
</dbReference>
<evidence type="ECO:0000256" key="11">
    <source>
        <dbReference type="ARBA" id="ARBA00023204"/>
    </source>
</evidence>
<dbReference type="RefSeq" id="WP_163734080.1">
    <property type="nucleotide sequence ID" value="NZ_AP022610.1"/>
</dbReference>
<evidence type="ECO:0000256" key="8">
    <source>
        <dbReference type="ARBA" id="ARBA00022705"/>
    </source>
</evidence>
<reference evidence="16 17" key="1">
    <citation type="journal article" date="2019" name="Emerg. Microbes Infect.">
        <title>Comprehensive subspecies identification of 175 nontuberculous mycobacteria species based on 7547 genomic profiles.</title>
        <authorList>
            <person name="Matsumoto Y."/>
            <person name="Kinjo T."/>
            <person name="Motooka D."/>
            <person name="Nabeya D."/>
            <person name="Jung N."/>
            <person name="Uechi K."/>
            <person name="Horii T."/>
            <person name="Iida T."/>
            <person name="Fujita J."/>
            <person name="Nakamura S."/>
        </authorList>
    </citation>
    <scope>NUCLEOTIDE SEQUENCE [LARGE SCALE GENOMIC DNA]</scope>
    <source>
        <strain evidence="16 17">JCM 13574</strain>
    </source>
</reference>
<evidence type="ECO:0000256" key="9">
    <source>
        <dbReference type="ARBA" id="ARBA00022763"/>
    </source>
</evidence>
<dbReference type="HAMAP" id="MF_01902">
    <property type="entry name" value="DNApol_error_prone"/>
    <property type="match status" value="1"/>
</dbReference>
<evidence type="ECO:0000256" key="10">
    <source>
        <dbReference type="ARBA" id="ARBA00022932"/>
    </source>
</evidence>
<dbReference type="NCBIfam" id="TIGR00594">
    <property type="entry name" value="polc"/>
    <property type="match status" value="1"/>
</dbReference>
<comment type="catalytic activity">
    <reaction evidence="12 13">
        <text>DNA(n) + a 2'-deoxyribonucleoside 5'-triphosphate = DNA(n+1) + diphosphate</text>
        <dbReference type="Rhea" id="RHEA:22508"/>
        <dbReference type="Rhea" id="RHEA-COMP:17339"/>
        <dbReference type="Rhea" id="RHEA-COMP:17340"/>
        <dbReference type="ChEBI" id="CHEBI:33019"/>
        <dbReference type="ChEBI" id="CHEBI:61560"/>
        <dbReference type="ChEBI" id="CHEBI:173112"/>
        <dbReference type="EC" id="2.7.7.7"/>
    </reaction>
</comment>
<keyword evidence="10 13" id="KW-0239">DNA-directed DNA polymerase</keyword>
<dbReference type="CDD" id="cd04485">
    <property type="entry name" value="DnaE_OBF"/>
    <property type="match status" value="1"/>
</dbReference>
<keyword evidence="7 13" id="KW-0548">Nucleotidyltransferase</keyword>
<comment type="subcellular location">
    <subcellularLocation>
        <location evidence="1 13">Cytoplasm</location>
    </subcellularLocation>
</comment>
<dbReference type="SUPFAM" id="SSF89550">
    <property type="entry name" value="PHP domain-like"/>
    <property type="match status" value="1"/>
</dbReference>
<dbReference type="NCBIfam" id="NF004225">
    <property type="entry name" value="PRK05672.1"/>
    <property type="match status" value="1"/>
</dbReference>
<dbReference type="InterPro" id="IPR029460">
    <property type="entry name" value="DNAPol_HHH"/>
</dbReference>
<dbReference type="PANTHER" id="PTHR32294:SF4">
    <property type="entry name" value="ERROR-PRONE DNA POLYMERASE"/>
    <property type="match status" value="1"/>
</dbReference>
<dbReference type="GO" id="GO:0006281">
    <property type="term" value="P:DNA repair"/>
    <property type="evidence" value="ECO:0007669"/>
    <property type="project" value="UniProtKB-UniRule"/>
</dbReference>
<evidence type="ECO:0000256" key="5">
    <source>
        <dbReference type="ARBA" id="ARBA00022490"/>
    </source>
</evidence>
<dbReference type="Pfam" id="PF17657">
    <property type="entry name" value="DNA_pol3_finger"/>
    <property type="match status" value="1"/>
</dbReference>
<keyword evidence="17" id="KW-1185">Reference proteome</keyword>
<evidence type="ECO:0000256" key="6">
    <source>
        <dbReference type="ARBA" id="ARBA00022679"/>
    </source>
</evidence>
<dbReference type="GO" id="GO:0005737">
    <property type="term" value="C:cytoplasm"/>
    <property type="evidence" value="ECO:0007669"/>
    <property type="project" value="UniProtKB-SubCell"/>
</dbReference>
<dbReference type="InterPro" id="IPR011708">
    <property type="entry name" value="DNA_pol3_alpha_NTPase_dom"/>
</dbReference>
<evidence type="ECO:0000313" key="17">
    <source>
        <dbReference type="Proteomes" id="UP000466517"/>
    </source>
</evidence>
<proteinExistence type="inferred from homology"/>
<evidence type="ECO:0000256" key="12">
    <source>
        <dbReference type="ARBA" id="ARBA00049244"/>
    </source>
</evidence>
<dbReference type="Gene3D" id="1.10.150.870">
    <property type="match status" value="1"/>
</dbReference>
<dbReference type="Proteomes" id="UP000466517">
    <property type="component" value="Chromosome"/>
</dbReference>
<dbReference type="InterPro" id="IPR040982">
    <property type="entry name" value="DNA_pol3_finger"/>
</dbReference>
<keyword evidence="8 13" id="KW-0235">DNA replication</keyword>
<keyword evidence="5 13" id="KW-0963">Cytoplasm</keyword>
<keyword evidence="11 13" id="KW-0234">DNA repair</keyword>
<dbReference type="PANTHER" id="PTHR32294">
    <property type="entry name" value="DNA POLYMERASE III SUBUNIT ALPHA"/>
    <property type="match status" value="1"/>
</dbReference>
<evidence type="ECO:0000259" key="15">
    <source>
        <dbReference type="SMART" id="SM00481"/>
    </source>
</evidence>
<dbReference type="Pfam" id="PF01336">
    <property type="entry name" value="tRNA_anti-codon"/>
    <property type="match status" value="1"/>
</dbReference>
<feature type="region of interest" description="Disordered" evidence="14">
    <location>
        <begin position="1"/>
        <end position="56"/>
    </location>
</feature>
<evidence type="ECO:0000256" key="14">
    <source>
        <dbReference type="SAM" id="MobiDB-lite"/>
    </source>
</evidence>
<dbReference type="EC" id="2.7.7.7" evidence="3 13"/>
<evidence type="ECO:0000256" key="13">
    <source>
        <dbReference type="HAMAP-Rule" id="MF_01902"/>
    </source>
</evidence>
<feature type="domain" description="Polymerase/histidinol phosphatase N-terminal" evidence="15">
    <location>
        <begin position="64"/>
        <end position="131"/>
    </location>
</feature>
<evidence type="ECO:0000256" key="3">
    <source>
        <dbReference type="ARBA" id="ARBA00012417"/>
    </source>
</evidence>
<evidence type="ECO:0000313" key="16">
    <source>
        <dbReference type="EMBL" id="BBZ26991.1"/>
    </source>
</evidence>